<comment type="caution">
    <text evidence="2">The sequence shown here is derived from an EMBL/GenBank/DDBJ whole genome shotgun (WGS) entry which is preliminary data.</text>
</comment>
<gene>
    <name evidence="2" type="ORF">PAECIP111893_04662</name>
</gene>
<sequence length="83" mass="9635">MRRFSLNSDCCSVYACLLLFISMKSVGLTGPERANYKAIRFIIFLLFLNLVYLYLLLSAFIFSKIFLKNLNDGVQHNYSVLRL</sequence>
<proteinExistence type="predicted"/>
<name>A0ABN8GX58_9BACL</name>
<accession>A0ABN8GX58</accession>
<keyword evidence="1" id="KW-0812">Transmembrane</keyword>
<dbReference type="EMBL" id="CAKMMF010000034">
    <property type="protein sequence ID" value="CAH1221020.1"/>
    <property type="molecule type" value="Genomic_DNA"/>
</dbReference>
<keyword evidence="3" id="KW-1185">Reference proteome</keyword>
<evidence type="ECO:0000313" key="2">
    <source>
        <dbReference type="EMBL" id="CAH1221020.1"/>
    </source>
</evidence>
<protein>
    <submittedName>
        <fullName evidence="2">Uncharacterized protein</fullName>
    </submittedName>
</protein>
<dbReference type="Proteomes" id="UP000838686">
    <property type="component" value="Unassembled WGS sequence"/>
</dbReference>
<reference evidence="2" key="1">
    <citation type="submission" date="2022-01" db="EMBL/GenBank/DDBJ databases">
        <authorList>
            <person name="Criscuolo A."/>
        </authorList>
    </citation>
    <scope>NUCLEOTIDE SEQUENCE</scope>
    <source>
        <strain evidence="2">CIP111893</strain>
    </source>
</reference>
<keyword evidence="1" id="KW-0472">Membrane</keyword>
<evidence type="ECO:0000313" key="3">
    <source>
        <dbReference type="Proteomes" id="UP000838686"/>
    </source>
</evidence>
<evidence type="ECO:0000256" key="1">
    <source>
        <dbReference type="SAM" id="Phobius"/>
    </source>
</evidence>
<keyword evidence="1" id="KW-1133">Transmembrane helix</keyword>
<feature type="transmembrane region" description="Helical" evidence="1">
    <location>
        <begin position="39"/>
        <end position="62"/>
    </location>
</feature>
<organism evidence="2 3">
    <name type="scientific">Paenibacillus plantiphilus</name>
    <dbReference type="NCBI Taxonomy" id="2905650"/>
    <lineage>
        <taxon>Bacteria</taxon>
        <taxon>Bacillati</taxon>
        <taxon>Bacillota</taxon>
        <taxon>Bacilli</taxon>
        <taxon>Bacillales</taxon>
        <taxon>Paenibacillaceae</taxon>
        <taxon>Paenibacillus</taxon>
    </lineage>
</organism>